<feature type="compositionally biased region" description="Basic and acidic residues" evidence="1">
    <location>
        <begin position="83"/>
        <end position="95"/>
    </location>
</feature>
<reference evidence="3" key="1">
    <citation type="journal article" date="2019" name="Int. J. Syst. Evol. Microbiol.">
        <title>The Global Catalogue of Microorganisms (GCM) 10K type strain sequencing project: providing services to taxonomists for standard genome sequencing and annotation.</title>
        <authorList>
            <consortium name="The Broad Institute Genomics Platform"/>
            <consortium name="The Broad Institute Genome Sequencing Center for Infectious Disease"/>
            <person name="Wu L."/>
            <person name="Ma J."/>
        </authorList>
    </citation>
    <scope>NUCLEOTIDE SEQUENCE [LARGE SCALE GENOMIC DNA]</scope>
    <source>
        <strain evidence="3">KACC 12649</strain>
    </source>
</reference>
<evidence type="ECO:0000256" key="1">
    <source>
        <dbReference type="SAM" id="MobiDB-lite"/>
    </source>
</evidence>
<dbReference type="EMBL" id="JBHSMU010000007">
    <property type="protein sequence ID" value="MFC5459480.1"/>
    <property type="molecule type" value="Genomic_DNA"/>
</dbReference>
<feature type="compositionally biased region" description="Basic and acidic residues" evidence="1">
    <location>
        <begin position="1"/>
        <end position="41"/>
    </location>
</feature>
<evidence type="ECO:0000313" key="2">
    <source>
        <dbReference type="EMBL" id="MFC5459480.1"/>
    </source>
</evidence>
<feature type="region of interest" description="Disordered" evidence="1">
    <location>
        <begin position="1"/>
        <end position="103"/>
    </location>
</feature>
<name>A0ABW0L191_9BURK</name>
<evidence type="ECO:0000313" key="3">
    <source>
        <dbReference type="Proteomes" id="UP001596050"/>
    </source>
</evidence>
<comment type="caution">
    <text evidence="2">The sequence shown here is derived from an EMBL/GenBank/DDBJ whole genome shotgun (WGS) entry which is preliminary data.</text>
</comment>
<accession>A0ABW0L191</accession>
<dbReference type="Proteomes" id="UP001596050">
    <property type="component" value="Unassembled WGS sequence"/>
</dbReference>
<gene>
    <name evidence="2" type="ORF">ACFPN5_06630</name>
</gene>
<proteinExistence type="predicted"/>
<dbReference type="RefSeq" id="WP_379781390.1">
    <property type="nucleotide sequence ID" value="NZ_JBHSMU010000007.1"/>
</dbReference>
<sequence length="103" mass="11354">MVTETKDRFVNTDAKIENDGIKRQPHERDESPDGQDTEPRGIMKQAAEDLAQGLVDTDARNTPGISEAVEPAPGATGQANPQPDRHRSMRDHDSVEPLPNDNR</sequence>
<organism evidence="2 3">
    <name type="scientific">Massilia niabensis</name>
    <dbReference type="NCBI Taxonomy" id="544910"/>
    <lineage>
        <taxon>Bacteria</taxon>
        <taxon>Pseudomonadati</taxon>
        <taxon>Pseudomonadota</taxon>
        <taxon>Betaproteobacteria</taxon>
        <taxon>Burkholderiales</taxon>
        <taxon>Oxalobacteraceae</taxon>
        <taxon>Telluria group</taxon>
        <taxon>Massilia</taxon>
    </lineage>
</organism>
<protein>
    <submittedName>
        <fullName evidence="2">Uncharacterized protein</fullName>
    </submittedName>
</protein>
<keyword evidence="3" id="KW-1185">Reference proteome</keyword>